<protein>
    <recommendedName>
        <fullName evidence="4">2-dehydropantoate 2-reductase</fullName>
        <ecNumber evidence="4">1.1.1.169</ecNumber>
    </recommendedName>
    <alternativeName>
        <fullName evidence="4">Ketopantoate reductase</fullName>
    </alternativeName>
</protein>
<evidence type="ECO:0000313" key="7">
    <source>
        <dbReference type="EMBL" id="BBX32354.1"/>
    </source>
</evidence>
<dbReference type="NCBIfam" id="NF005091">
    <property type="entry name" value="PRK06522.2-2"/>
    <property type="match status" value="1"/>
</dbReference>
<keyword evidence="4" id="KW-0566">Pantothenate biosynthesis</keyword>
<dbReference type="Pfam" id="PF02558">
    <property type="entry name" value="ApbA"/>
    <property type="match status" value="1"/>
</dbReference>
<proteinExistence type="inferred from homology"/>
<gene>
    <name evidence="7" type="ORF">MMAGJ_16360</name>
</gene>
<dbReference type="InterPro" id="IPR051402">
    <property type="entry name" value="KPR-Related"/>
</dbReference>
<evidence type="ECO:0000256" key="4">
    <source>
        <dbReference type="RuleBase" id="RU362068"/>
    </source>
</evidence>
<sequence>MMTSEIPTVALIGPGAIGTTIAAVLHEAGRTPTICGRSMRDYLELRDDDRRVVVPGPVRIDPAEINNTFDLVFVAVKSTQVQSAARWLAALCGTKTVVCVLQNGVEQKSLFARYSSGGPVLPSVVWFPAQRESDGSVWLRGEPRLTLPDAPGASVVQSALRGTRCSVDVAVDFTSLAWRKLLQNAVAGLMALAGRRAGMFSRTDIANLSLAYSQECLEVARAEGAILDDGVPQEIVDKFQSFPADLSTSILADRRAGLPLEWDSRNGVVLRRGRWHGIPTPISDLVVPLLAAASDGPG</sequence>
<dbReference type="Proteomes" id="UP000465622">
    <property type="component" value="Chromosome"/>
</dbReference>
<comment type="pathway">
    <text evidence="4">Cofactor biosynthesis; (R)-pantothenate biosynthesis; (R)-pantoate from 3-methyl-2-oxobutanoate: step 2/2.</text>
</comment>
<evidence type="ECO:0000256" key="1">
    <source>
        <dbReference type="ARBA" id="ARBA00007870"/>
    </source>
</evidence>
<dbReference type="EMBL" id="AP022567">
    <property type="protein sequence ID" value="BBX32354.1"/>
    <property type="molecule type" value="Genomic_DNA"/>
</dbReference>
<dbReference type="PANTHER" id="PTHR21708:SF26">
    <property type="entry name" value="2-DEHYDROPANTOATE 2-REDUCTASE"/>
    <property type="match status" value="1"/>
</dbReference>
<dbReference type="NCBIfam" id="NF009541">
    <property type="entry name" value="PRK12921.1-1"/>
    <property type="match status" value="1"/>
</dbReference>
<evidence type="ECO:0000313" key="8">
    <source>
        <dbReference type="Proteomes" id="UP000465622"/>
    </source>
</evidence>
<dbReference type="NCBIfam" id="TIGR00745">
    <property type="entry name" value="apbA_panE"/>
    <property type="match status" value="1"/>
</dbReference>
<keyword evidence="3 4" id="KW-0560">Oxidoreductase</keyword>
<dbReference type="InterPro" id="IPR003710">
    <property type="entry name" value="ApbA"/>
</dbReference>
<keyword evidence="2 4" id="KW-0521">NADP</keyword>
<evidence type="ECO:0000256" key="3">
    <source>
        <dbReference type="ARBA" id="ARBA00023002"/>
    </source>
</evidence>
<dbReference type="InterPro" id="IPR036291">
    <property type="entry name" value="NAD(P)-bd_dom_sf"/>
</dbReference>
<feature type="domain" description="Ketopantoate reductase N-terminal" evidence="5">
    <location>
        <begin position="9"/>
        <end position="151"/>
    </location>
</feature>
<feature type="domain" description="Ketopantoate reductase C-terminal" evidence="6">
    <location>
        <begin position="173"/>
        <end position="292"/>
    </location>
</feature>
<dbReference type="InterPro" id="IPR008927">
    <property type="entry name" value="6-PGluconate_DH-like_C_sf"/>
</dbReference>
<dbReference type="InterPro" id="IPR013752">
    <property type="entry name" value="KPA_reductase"/>
</dbReference>
<dbReference type="RefSeq" id="WP_036433040.1">
    <property type="nucleotide sequence ID" value="NZ_AP022567.1"/>
</dbReference>
<dbReference type="Gene3D" id="3.40.50.720">
    <property type="entry name" value="NAD(P)-binding Rossmann-like Domain"/>
    <property type="match status" value="1"/>
</dbReference>
<dbReference type="SUPFAM" id="SSF48179">
    <property type="entry name" value="6-phosphogluconate dehydrogenase C-terminal domain-like"/>
    <property type="match status" value="1"/>
</dbReference>
<comment type="catalytic activity">
    <reaction evidence="4">
        <text>(R)-pantoate + NADP(+) = 2-dehydropantoate + NADPH + H(+)</text>
        <dbReference type="Rhea" id="RHEA:16233"/>
        <dbReference type="ChEBI" id="CHEBI:11561"/>
        <dbReference type="ChEBI" id="CHEBI:15378"/>
        <dbReference type="ChEBI" id="CHEBI:15980"/>
        <dbReference type="ChEBI" id="CHEBI:57783"/>
        <dbReference type="ChEBI" id="CHEBI:58349"/>
        <dbReference type="EC" id="1.1.1.169"/>
    </reaction>
</comment>
<keyword evidence="8" id="KW-1185">Reference proteome</keyword>
<evidence type="ECO:0000256" key="2">
    <source>
        <dbReference type="ARBA" id="ARBA00022857"/>
    </source>
</evidence>
<dbReference type="InterPro" id="IPR013328">
    <property type="entry name" value="6PGD_dom2"/>
</dbReference>
<dbReference type="SUPFAM" id="SSF51735">
    <property type="entry name" value="NAD(P)-binding Rossmann-fold domains"/>
    <property type="match status" value="1"/>
</dbReference>
<comment type="function">
    <text evidence="4">Catalyzes the NADPH-dependent reduction of ketopantoate into pantoic acid.</text>
</comment>
<dbReference type="Gene3D" id="1.10.1040.10">
    <property type="entry name" value="N-(1-d-carboxylethyl)-l-norvaline Dehydrogenase, domain 2"/>
    <property type="match status" value="1"/>
</dbReference>
<evidence type="ECO:0000259" key="5">
    <source>
        <dbReference type="Pfam" id="PF02558"/>
    </source>
</evidence>
<dbReference type="PANTHER" id="PTHR21708">
    <property type="entry name" value="PROBABLE 2-DEHYDROPANTOATE 2-REDUCTASE"/>
    <property type="match status" value="1"/>
</dbReference>
<dbReference type="EC" id="1.1.1.169" evidence="4"/>
<dbReference type="InterPro" id="IPR013332">
    <property type="entry name" value="KPR_N"/>
</dbReference>
<accession>A0ABN5Y2E9</accession>
<evidence type="ECO:0000259" key="6">
    <source>
        <dbReference type="Pfam" id="PF08546"/>
    </source>
</evidence>
<dbReference type="Pfam" id="PF08546">
    <property type="entry name" value="ApbA_C"/>
    <property type="match status" value="1"/>
</dbReference>
<organism evidence="7 8">
    <name type="scientific">Mycolicibacterium mageritense</name>
    <name type="common">Mycobacterium mageritense</name>
    <dbReference type="NCBI Taxonomy" id="53462"/>
    <lineage>
        <taxon>Bacteria</taxon>
        <taxon>Bacillati</taxon>
        <taxon>Actinomycetota</taxon>
        <taxon>Actinomycetes</taxon>
        <taxon>Mycobacteriales</taxon>
        <taxon>Mycobacteriaceae</taxon>
        <taxon>Mycolicibacterium</taxon>
    </lineage>
</organism>
<comment type="similarity">
    <text evidence="1 4">Belongs to the ketopantoate reductase family.</text>
</comment>
<name>A0ABN5Y2E9_MYCME</name>
<reference evidence="7 8" key="1">
    <citation type="journal article" date="2019" name="Emerg. Microbes Infect.">
        <title>Comprehensive subspecies identification of 175 nontuberculous mycobacteria species based on 7547 genomic profiles.</title>
        <authorList>
            <person name="Matsumoto Y."/>
            <person name="Kinjo T."/>
            <person name="Motooka D."/>
            <person name="Nabeya D."/>
            <person name="Jung N."/>
            <person name="Uechi K."/>
            <person name="Horii T."/>
            <person name="Iida T."/>
            <person name="Fujita J."/>
            <person name="Nakamura S."/>
        </authorList>
    </citation>
    <scope>NUCLEOTIDE SEQUENCE [LARGE SCALE GENOMIC DNA]</scope>
    <source>
        <strain evidence="7 8">JCM 12375</strain>
    </source>
</reference>